<feature type="transmembrane region" description="Helical" evidence="1">
    <location>
        <begin position="34"/>
        <end position="53"/>
    </location>
</feature>
<proteinExistence type="predicted"/>
<keyword evidence="1" id="KW-0472">Membrane</keyword>
<dbReference type="EMBL" id="MARB01000005">
    <property type="protein sequence ID" value="ODJ88591.1"/>
    <property type="molecule type" value="Genomic_DNA"/>
</dbReference>
<evidence type="ECO:0000256" key="1">
    <source>
        <dbReference type="SAM" id="Phobius"/>
    </source>
</evidence>
<comment type="caution">
    <text evidence="2">The sequence shown here is derived from an EMBL/GenBank/DDBJ whole genome shotgun (WGS) entry which is preliminary data.</text>
</comment>
<evidence type="ECO:0000313" key="3">
    <source>
        <dbReference type="Proteomes" id="UP000094769"/>
    </source>
</evidence>
<evidence type="ECO:0000313" key="2">
    <source>
        <dbReference type="EMBL" id="ODJ88591.1"/>
    </source>
</evidence>
<keyword evidence="3" id="KW-1185">Reference proteome</keyword>
<keyword evidence="1" id="KW-1133">Transmembrane helix</keyword>
<dbReference type="AlphaFoldDB" id="A0A7Z0VNS7"/>
<dbReference type="OrthoDB" id="4962908at2"/>
<keyword evidence="1" id="KW-0812">Transmembrane</keyword>
<accession>A0A7Z0VNS7</accession>
<protein>
    <submittedName>
        <fullName evidence="2">Uncharacterized protein</fullName>
    </submittedName>
</protein>
<sequence length="59" mass="6656">MINPSLIMLPDLLLAVMLIGMAWAALSSNDLRRSVVLFIAFGLSGQDCMLRIWPWPKRL</sequence>
<organism evidence="2 3">
    <name type="scientific">Candidatus Thiodiazotropha endolucinida</name>
    <dbReference type="NCBI Taxonomy" id="1655433"/>
    <lineage>
        <taxon>Bacteria</taxon>
        <taxon>Pseudomonadati</taxon>
        <taxon>Pseudomonadota</taxon>
        <taxon>Gammaproteobacteria</taxon>
        <taxon>Chromatiales</taxon>
        <taxon>Sedimenticolaceae</taxon>
        <taxon>Candidatus Thiodiazotropha</taxon>
    </lineage>
</organism>
<name>A0A7Z0VNS7_9GAMM</name>
<gene>
    <name evidence="2" type="ORF">CODIS_11400</name>
</gene>
<dbReference type="Proteomes" id="UP000094769">
    <property type="component" value="Unassembled WGS sequence"/>
</dbReference>
<reference evidence="2 3" key="1">
    <citation type="submission" date="2016-06" db="EMBL/GenBank/DDBJ databases">
        <title>Genome sequence of endosymbiont of Candidatus Endolucinida thiodiazotropha.</title>
        <authorList>
            <person name="Poehlein A."/>
            <person name="Koenig S."/>
            <person name="Heiden S.E."/>
            <person name="Thuermer A."/>
            <person name="Voget S."/>
            <person name="Daniel R."/>
            <person name="Markert S."/>
            <person name="Gros O."/>
            <person name="Schweder T."/>
        </authorList>
    </citation>
    <scope>NUCLEOTIDE SEQUENCE [LARGE SCALE GENOMIC DNA]</scope>
    <source>
        <strain evidence="2 3">COS</strain>
    </source>
</reference>
<dbReference type="RefSeq" id="WP_154723020.1">
    <property type="nucleotide sequence ID" value="NZ_MARB01000005.1"/>
</dbReference>